<protein>
    <submittedName>
        <fullName evidence="2">ATP-binding protein</fullName>
    </submittedName>
</protein>
<dbReference type="Proteomes" id="UP000297465">
    <property type="component" value="Unassembled WGS sequence"/>
</dbReference>
<sequence>MDVLESFLSALPLGNYAVFNNQLELKILKGPVFDEEKISEYLNDLNSESFLKIPSLAKFNISHNRFLDVLDGKTYLDEKFIDNFYHCFKISAIFIPEELISQSLVQPEQFLLFSWIPKERNILEHFGMENLSEKQNRIIAYEESLFKEIKSIFDWRKEIGKKTKHKYWMLKALPNLNTSLMQGTGLGGLVTSMGAMIRKVEKSENVATIPIRNFELVEENFKYTKKLVNSLAVAQRYFEEVDFELEPFTVQEVINIIKEITEDLVDMLDIKKQKIIVSVLPNANSYSVKLNKERLITIVKELFINAMKYSPDDVSLIVLFLITEQKFLIKFVNPSDEKGLTTMEFGHSDDLAFFHPFFRLNKVVDERFDKEDFALGLGLSIVKKITEDMGGSIQIGTIQSGIYQNVLHTNQVDQNFAEVCITLEFNWF</sequence>
<comment type="caution">
    <text evidence="2">The sequence shown here is derived from an EMBL/GenBank/DDBJ whole genome shotgun (WGS) entry which is preliminary data.</text>
</comment>
<evidence type="ECO:0000259" key="1">
    <source>
        <dbReference type="Pfam" id="PF02518"/>
    </source>
</evidence>
<dbReference type="GO" id="GO:0005524">
    <property type="term" value="F:ATP binding"/>
    <property type="evidence" value="ECO:0007669"/>
    <property type="project" value="UniProtKB-KW"/>
</dbReference>
<gene>
    <name evidence="2" type="ORF">EHQ31_06615</name>
</gene>
<keyword evidence="2" id="KW-0547">Nucleotide-binding</keyword>
<dbReference type="EMBL" id="RQFO01000009">
    <property type="protein sequence ID" value="TGL03773.1"/>
    <property type="molecule type" value="Genomic_DNA"/>
</dbReference>
<evidence type="ECO:0000313" key="2">
    <source>
        <dbReference type="EMBL" id="TGL03773.1"/>
    </source>
</evidence>
<organism evidence="2 3">
    <name type="scientific">Leptospira montravelensis</name>
    <dbReference type="NCBI Taxonomy" id="2484961"/>
    <lineage>
        <taxon>Bacteria</taxon>
        <taxon>Pseudomonadati</taxon>
        <taxon>Spirochaetota</taxon>
        <taxon>Spirochaetia</taxon>
        <taxon>Leptospirales</taxon>
        <taxon>Leptospiraceae</taxon>
        <taxon>Leptospira</taxon>
    </lineage>
</organism>
<dbReference type="Gene3D" id="3.30.565.10">
    <property type="entry name" value="Histidine kinase-like ATPase, C-terminal domain"/>
    <property type="match status" value="1"/>
</dbReference>
<name>A0ABY2LV50_9LEPT</name>
<dbReference type="InterPro" id="IPR036890">
    <property type="entry name" value="HATPase_C_sf"/>
</dbReference>
<reference evidence="3" key="1">
    <citation type="journal article" date="2019" name="PLoS Negl. Trop. Dis.">
        <title>Revisiting the worldwide diversity of Leptospira species in the environment.</title>
        <authorList>
            <person name="Vincent A.T."/>
            <person name="Schiettekatte O."/>
            <person name="Bourhy P."/>
            <person name="Veyrier F.J."/>
            <person name="Picardeau M."/>
        </authorList>
    </citation>
    <scope>NUCLEOTIDE SEQUENCE [LARGE SCALE GENOMIC DNA]</scope>
    <source>
        <strain evidence="3">201800278</strain>
    </source>
</reference>
<dbReference type="SUPFAM" id="SSF55874">
    <property type="entry name" value="ATPase domain of HSP90 chaperone/DNA topoisomerase II/histidine kinase"/>
    <property type="match status" value="1"/>
</dbReference>
<evidence type="ECO:0000313" key="3">
    <source>
        <dbReference type="Proteomes" id="UP000297465"/>
    </source>
</evidence>
<dbReference type="RefSeq" id="WP_135575029.1">
    <property type="nucleotide sequence ID" value="NZ_RQFN01000031.1"/>
</dbReference>
<dbReference type="InterPro" id="IPR003594">
    <property type="entry name" value="HATPase_dom"/>
</dbReference>
<keyword evidence="2" id="KW-0067">ATP-binding</keyword>
<dbReference type="Pfam" id="PF02518">
    <property type="entry name" value="HATPase_c"/>
    <property type="match status" value="1"/>
</dbReference>
<accession>A0ABY2LV50</accession>
<feature type="domain" description="Histidine kinase/HSP90-like ATPase" evidence="1">
    <location>
        <begin position="292"/>
        <end position="396"/>
    </location>
</feature>
<keyword evidence="3" id="KW-1185">Reference proteome</keyword>
<proteinExistence type="predicted"/>